<feature type="domain" description="Cyclic nucleotide-binding" evidence="4">
    <location>
        <begin position="20"/>
        <end position="106"/>
    </location>
</feature>
<dbReference type="PANTHER" id="PTHR24567:SF26">
    <property type="entry name" value="REGULATORY PROTEIN YEIL"/>
    <property type="match status" value="1"/>
</dbReference>
<evidence type="ECO:0000259" key="4">
    <source>
        <dbReference type="PROSITE" id="PS50042"/>
    </source>
</evidence>
<dbReference type="Gene3D" id="2.60.120.10">
    <property type="entry name" value="Jelly Rolls"/>
    <property type="match status" value="1"/>
</dbReference>
<gene>
    <name evidence="6" type="primary">crp_2</name>
    <name evidence="6" type="ORF">DEAC_c39710</name>
</gene>
<keyword evidence="1" id="KW-0805">Transcription regulation</keyword>
<keyword evidence="3" id="KW-0804">Transcription</keyword>
<dbReference type="Pfam" id="PF00027">
    <property type="entry name" value="cNMP_binding"/>
    <property type="match status" value="1"/>
</dbReference>
<dbReference type="CDD" id="cd00038">
    <property type="entry name" value="CAP_ED"/>
    <property type="match status" value="1"/>
</dbReference>
<dbReference type="InterPro" id="IPR018490">
    <property type="entry name" value="cNMP-bd_dom_sf"/>
</dbReference>
<reference evidence="6 7" key="1">
    <citation type="submission" date="2015-06" db="EMBL/GenBank/DDBJ databases">
        <title>Draft genome of the moderately acidophilic sulfate reducer Candidatus Desulfosporosinus acididurans strain M1.</title>
        <authorList>
            <person name="Poehlein A."/>
            <person name="Petzsch P."/>
            <person name="Johnson B.D."/>
            <person name="Schloemann M."/>
            <person name="Daniel R."/>
            <person name="Muehling M."/>
        </authorList>
    </citation>
    <scope>NUCLEOTIDE SEQUENCE [LARGE SCALE GENOMIC DNA]</scope>
    <source>
        <strain evidence="6 7">M1</strain>
    </source>
</reference>
<dbReference type="InterPro" id="IPR000595">
    <property type="entry name" value="cNMP-bd_dom"/>
</dbReference>
<dbReference type="AlphaFoldDB" id="A0A0J1IHK0"/>
<dbReference type="PANTHER" id="PTHR24567">
    <property type="entry name" value="CRP FAMILY TRANSCRIPTIONAL REGULATORY PROTEIN"/>
    <property type="match status" value="1"/>
</dbReference>
<dbReference type="InterPro" id="IPR014710">
    <property type="entry name" value="RmlC-like_jellyroll"/>
</dbReference>
<dbReference type="GO" id="GO:0003700">
    <property type="term" value="F:DNA-binding transcription factor activity"/>
    <property type="evidence" value="ECO:0007669"/>
    <property type="project" value="TreeGrafter"/>
</dbReference>
<dbReference type="Proteomes" id="UP000036356">
    <property type="component" value="Unassembled WGS sequence"/>
</dbReference>
<comment type="caution">
    <text evidence="6">The sequence shown here is derived from an EMBL/GenBank/DDBJ whole genome shotgun (WGS) entry which is preliminary data.</text>
</comment>
<organism evidence="6 7">
    <name type="scientific">Desulfosporosinus acididurans</name>
    <dbReference type="NCBI Taxonomy" id="476652"/>
    <lineage>
        <taxon>Bacteria</taxon>
        <taxon>Bacillati</taxon>
        <taxon>Bacillota</taxon>
        <taxon>Clostridia</taxon>
        <taxon>Eubacteriales</taxon>
        <taxon>Desulfitobacteriaceae</taxon>
        <taxon>Desulfosporosinus</taxon>
    </lineage>
</organism>
<evidence type="ECO:0000256" key="2">
    <source>
        <dbReference type="ARBA" id="ARBA00023125"/>
    </source>
</evidence>
<dbReference type="RefSeq" id="WP_047811737.1">
    <property type="nucleotide sequence ID" value="NZ_LDZY01000017.1"/>
</dbReference>
<dbReference type="GO" id="GO:0003677">
    <property type="term" value="F:DNA binding"/>
    <property type="evidence" value="ECO:0007669"/>
    <property type="project" value="UniProtKB-KW"/>
</dbReference>
<evidence type="ECO:0000256" key="1">
    <source>
        <dbReference type="ARBA" id="ARBA00023015"/>
    </source>
</evidence>
<dbReference type="PROSITE" id="PS51063">
    <property type="entry name" value="HTH_CRP_2"/>
    <property type="match status" value="1"/>
</dbReference>
<dbReference type="SMART" id="SM00419">
    <property type="entry name" value="HTH_CRP"/>
    <property type="match status" value="1"/>
</dbReference>
<dbReference type="InterPro" id="IPR036390">
    <property type="entry name" value="WH_DNA-bd_sf"/>
</dbReference>
<evidence type="ECO:0000256" key="3">
    <source>
        <dbReference type="ARBA" id="ARBA00023163"/>
    </source>
</evidence>
<dbReference type="EMBL" id="LDZY01000017">
    <property type="protein sequence ID" value="KLU64156.1"/>
    <property type="molecule type" value="Genomic_DNA"/>
</dbReference>
<dbReference type="PATRIC" id="fig|476652.3.peg.4206"/>
<dbReference type="SUPFAM" id="SSF51206">
    <property type="entry name" value="cAMP-binding domain-like"/>
    <property type="match status" value="1"/>
</dbReference>
<dbReference type="Gene3D" id="1.10.10.10">
    <property type="entry name" value="Winged helix-like DNA-binding domain superfamily/Winged helix DNA-binding domain"/>
    <property type="match status" value="1"/>
</dbReference>
<evidence type="ECO:0000313" key="6">
    <source>
        <dbReference type="EMBL" id="KLU64156.1"/>
    </source>
</evidence>
<dbReference type="InterPro" id="IPR050397">
    <property type="entry name" value="Env_Response_Regulators"/>
</dbReference>
<name>A0A0J1IHK0_9FIRM</name>
<dbReference type="PROSITE" id="PS50042">
    <property type="entry name" value="CNMP_BINDING_3"/>
    <property type="match status" value="1"/>
</dbReference>
<evidence type="ECO:0000259" key="5">
    <source>
        <dbReference type="PROSITE" id="PS51063"/>
    </source>
</evidence>
<evidence type="ECO:0000313" key="7">
    <source>
        <dbReference type="Proteomes" id="UP000036356"/>
    </source>
</evidence>
<dbReference type="STRING" id="476652.DEAC_c39710"/>
<keyword evidence="7" id="KW-1185">Reference proteome</keyword>
<feature type="domain" description="HTH crp-type" evidence="5">
    <location>
        <begin position="137"/>
        <end position="206"/>
    </location>
</feature>
<accession>A0A0J1IHK0</accession>
<proteinExistence type="predicted"/>
<sequence>MWEESYDGAFGNGRPYKCEFKKGSYIIRQGEKMDYVYYLISGTCYRTLISEKGDEVIYGVKESNNSFQSVLGALTIFENGLSDYDFIAKSKCICYKIPKEIFWQYVQNDPVALSQLLQMAIGLIRELVDSLQARNEGKVGNRLCKFLLTNSQVDQGLLLVDKRFTNATISRFLGIHKVTVAKILRALKSEGIIKKEKEGIIILDENKLESYANDEGVIDY</sequence>
<protein>
    <submittedName>
        <fullName evidence="6">cAMP-activated global transcriptional regulator CRP</fullName>
    </submittedName>
</protein>
<keyword evidence="2" id="KW-0238">DNA-binding</keyword>
<dbReference type="InterPro" id="IPR036388">
    <property type="entry name" value="WH-like_DNA-bd_sf"/>
</dbReference>
<dbReference type="GO" id="GO:0005829">
    <property type="term" value="C:cytosol"/>
    <property type="evidence" value="ECO:0007669"/>
    <property type="project" value="TreeGrafter"/>
</dbReference>
<dbReference type="SUPFAM" id="SSF46785">
    <property type="entry name" value="Winged helix' DNA-binding domain"/>
    <property type="match status" value="1"/>
</dbReference>
<dbReference type="Pfam" id="PF13545">
    <property type="entry name" value="HTH_Crp_2"/>
    <property type="match status" value="1"/>
</dbReference>
<dbReference type="InterPro" id="IPR012318">
    <property type="entry name" value="HTH_CRP"/>
</dbReference>